<evidence type="ECO:0000256" key="7">
    <source>
        <dbReference type="ARBA" id="ARBA00022670"/>
    </source>
</evidence>
<dbReference type="SUPFAM" id="SSF63737">
    <property type="entry name" value="Leukotriene A4 hydrolase N-terminal domain"/>
    <property type="match status" value="1"/>
</dbReference>
<evidence type="ECO:0000256" key="9">
    <source>
        <dbReference type="ARBA" id="ARBA00022801"/>
    </source>
</evidence>
<accession>A0A518E332</accession>
<dbReference type="PANTHER" id="PTHR11533:SF174">
    <property type="entry name" value="PUROMYCIN-SENSITIVE AMINOPEPTIDASE-RELATED"/>
    <property type="match status" value="1"/>
</dbReference>
<dbReference type="InterPro" id="IPR011989">
    <property type="entry name" value="ARM-like"/>
</dbReference>
<dbReference type="InterPro" id="IPR001930">
    <property type="entry name" value="Peptidase_M1"/>
</dbReference>
<feature type="domain" description="Peptidase M1 membrane alanine aminopeptidase" evidence="13">
    <location>
        <begin position="263"/>
        <end position="468"/>
    </location>
</feature>
<dbReference type="Gene3D" id="2.60.40.1730">
    <property type="entry name" value="tricorn interacting facor f3 domain"/>
    <property type="match status" value="1"/>
</dbReference>
<evidence type="ECO:0000313" key="16">
    <source>
        <dbReference type="Proteomes" id="UP000317648"/>
    </source>
</evidence>
<evidence type="ECO:0000256" key="10">
    <source>
        <dbReference type="ARBA" id="ARBA00022833"/>
    </source>
</evidence>
<dbReference type="AlphaFoldDB" id="A0A518E332"/>
<keyword evidence="6 15" id="KW-0031">Aminopeptidase</keyword>
<dbReference type="Proteomes" id="UP000317648">
    <property type="component" value="Chromosome"/>
</dbReference>
<dbReference type="GO" id="GO:0043171">
    <property type="term" value="P:peptide catabolic process"/>
    <property type="evidence" value="ECO:0007669"/>
    <property type="project" value="TreeGrafter"/>
</dbReference>
<evidence type="ECO:0000256" key="4">
    <source>
        <dbReference type="ARBA" id="ARBA00012564"/>
    </source>
</evidence>
<dbReference type="InterPro" id="IPR050344">
    <property type="entry name" value="Peptidase_M1_aminopeptidases"/>
</dbReference>
<reference evidence="15 16" key="1">
    <citation type="submission" date="2019-02" db="EMBL/GenBank/DDBJ databases">
        <title>Deep-cultivation of Planctomycetes and their phenomic and genomic characterization uncovers novel biology.</title>
        <authorList>
            <person name="Wiegand S."/>
            <person name="Jogler M."/>
            <person name="Boedeker C."/>
            <person name="Pinto D."/>
            <person name="Vollmers J."/>
            <person name="Rivas-Marin E."/>
            <person name="Kohn T."/>
            <person name="Peeters S.H."/>
            <person name="Heuer A."/>
            <person name="Rast P."/>
            <person name="Oberbeckmann S."/>
            <person name="Bunk B."/>
            <person name="Jeske O."/>
            <person name="Meyerdierks A."/>
            <person name="Storesund J.E."/>
            <person name="Kallscheuer N."/>
            <person name="Luecker S."/>
            <person name="Lage O.M."/>
            <person name="Pohl T."/>
            <person name="Merkel B.J."/>
            <person name="Hornburger P."/>
            <person name="Mueller R.-W."/>
            <person name="Bruemmer F."/>
            <person name="Labrenz M."/>
            <person name="Spormann A.M."/>
            <person name="Op den Camp H."/>
            <person name="Overmann J."/>
            <person name="Amann R."/>
            <person name="Jetten M.S.M."/>
            <person name="Mascher T."/>
            <person name="Medema M.H."/>
            <person name="Devos D.P."/>
            <person name="Kaster A.-K."/>
            <person name="Ovreas L."/>
            <person name="Rohde M."/>
            <person name="Galperin M.Y."/>
            <person name="Jogler C."/>
        </authorList>
    </citation>
    <scope>NUCLEOTIDE SEQUENCE [LARGE SCALE GENOMIC DNA]</scope>
    <source>
        <strain evidence="15 16">Pla85_3_4</strain>
    </source>
</reference>
<dbReference type="PRINTS" id="PR00756">
    <property type="entry name" value="ALADIPTASE"/>
</dbReference>
<evidence type="ECO:0000256" key="6">
    <source>
        <dbReference type="ARBA" id="ARBA00022438"/>
    </source>
</evidence>
<dbReference type="GO" id="GO:0070006">
    <property type="term" value="F:metalloaminopeptidase activity"/>
    <property type="evidence" value="ECO:0007669"/>
    <property type="project" value="TreeGrafter"/>
</dbReference>
<dbReference type="Pfam" id="PF17900">
    <property type="entry name" value="Peptidase_M1_N"/>
    <property type="match status" value="1"/>
</dbReference>
<dbReference type="GO" id="GO:0008270">
    <property type="term" value="F:zinc ion binding"/>
    <property type="evidence" value="ECO:0007669"/>
    <property type="project" value="InterPro"/>
</dbReference>
<feature type="signal peptide" evidence="12">
    <location>
        <begin position="1"/>
        <end position="23"/>
    </location>
</feature>
<keyword evidence="12" id="KW-0732">Signal</keyword>
<dbReference type="CDD" id="cd09603">
    <property type="entry name" value="M1_APN_like"/>
    <property type="match status" value="1"/>
</dbReference>
<evidence type="ECO:0000256" key="1">
    <source>
        <dbReference type="ARBA" id="ARBA00000098"/>
    </source>
</evidence>
<evidence type="ECO:0000256" key="5">
    <source>
        <dbReference type="ARBA" id="ARBA00015611"/>
    </source>
</evidence>
<evidence type="ECO:0000256" key="11">
    <source>
        <dbReference type="ARBA" id="ARBA00023049"/>
    </source>
</evidence>
<dbReference type="KEGG" id="lcre:Pla8534_63310"/>
<keyword evidence="11" id="KW-0482">Metalloprotease</keyword>
<proteinExistence type="inferred from homology"/>
<dbReference type="PANTHER" id="PTHR11533">
    <property type="entry name" value="PROTEASE M1 ZINC METALLOPROTEASE"/>
    <property type="match status" value="1"/>
</dbReference>
<dbReference type="GO" id="GO:0042277">
    <property type="term" value="F:peptide binding"/>
    <property type="evidence" value="ECO:0007669"/>
    <property type="project" value="TreeGrafter"/>
</dbReference>
<dbReference type="SMART" id="SM00567">
    <property type="entry name" value="EZ_HEAT"/>
    <property type="match status" value="5"/>
</dbReference>
<dbReference type="GO" id="GO:0016020">
    <property type="term" value="C:membrane"/>
    <property type="evidence" value="ECO:0007669"/>
    <property type="project" value="TreeGrafter"/>
</dbReference>
<protein>
    <recommendedName>
        <fullName evidence="5">Aminopeptidase N</fullName>
        <ecNumber evidence="4">3.4.11.2</ecNumber>
    </recommendedName>
</protein>
<feature type="domain" description="Aminopeptidase N-like N-terminal" evidence="14">
    <location>
        <begin position="45"/>
        <end position="225"/>
    </location>
</feature>
<gene>
    <name evidence="15" type="primary">pepN_1</name>
    <name evidence="15" type="ORF">Pla8534_63310</name>
</gene>
<dbReference type="GO" id="GO:0005615">
    <property type="term" value="C:extracellular space"/>
    <property type="evidence" value="ECO:0007669"/>
    <property type="project" value="TreeGrafter"/>
</dbReference>
<sequence precursor="true">MRLPGWRLALLVVCLLAPATLSAEDRVGPFKHAERSVRSRDFDQQHLRLDLDINWADHSFTGVARHTLTPFKPLDSLTFDAAEMEVRHAWLLAGDEKGQKKELNFEQRKEQLVVRLDRSHPAGESLTVAIEYLVKDPEHGVHFVFPDQDEPDGQTMLWTQSEPEYARYWFPCFDSPTDRLTSEIFVKAPVEYLVLSNGRLLDTPAPVDGVKTWHWSQAKSHVPYLMSIVVGDFEKYEQRWRDTPITSYTPRGRLADAERSFADTPAMMEFFSRKIGVAYPWPKYAQICVDEYKWGGMEHTSATTLNLSTLHDAQAALDVSSENLVAHELAHQWYGDLLTCKDWGELWLNESFATFFATLWKEQDEGPEEAAWERFREEQSYLAEDKTYRRSIVNYRYDTPIKMFDRHSYPKGARVLQMLRFELGEDLFWKSIQHYTAANQHRTVETADLRRAIEDASGQGLNWFFDQWIYHGGHPEFHVDWRWDADAGQVRVHIEQKQKVDDVTPLFRTHLEIEVAVAGKEQLHRVLIEKADQTFDFPAAERPTRVCLDPSNWVLKELTADKSKQEWLDQLQHDSHLVCRAQAAEGLAEFVKDTDVVAALAQAAQQDPFWGVREEATKALANARGDAARKALLQVLKEDQKSTVRQQAIASLEKYAHDDTRAALRAAIADDASYKTVSSALEMLAKVDRAHCADDLLQALERPSHREQILKAACKGLAEIKHAAAVDRLADMLEHPLTFDRRLAIAQAIVKFKQKHDGATQRLRPLLASQRQDLRLAAVQALAETGDEKTVGPLTDLRAAEKADAVVKEIDKAIKKLNEAAKK</sequence>
<dbReference type="Pfam" id="PF13646">
    <property type="entry name" value="HEAT_2"/>
    <property type="match status" value="2"/>
</dbReference>
<comment type="cofactor">
    <cofactor evidence="2">
        <name>Zn(2+)</name>
        <dbReference type="ChEBI" id="CHEBI:29105"/>
    </cofactor>
</comment>
<dbReference type="Pfam" id="PF01433">
    <property type="entry name" value="Peptidase_M1"/>
    <property type="match status" value="1"/>
</dbReference>
<keyword evidence="7" id="KW-0645">Protease</keyword>
<dbReference type="EC" id="3.4.11.2" evidence="4"/>
<dbReference type="InterPro" id="IPR014782">
    <property type="entry name" value="Peptidase_M1_dom"/>
</dbReference>
<evidence type="ECO:0000256" key="2">
    <source>
        <dbReference type="ARBA" id="ARBA00001947"/>
    </source>
</evidence>
<dbReference type="InterPro" id="IPR004155">
    <property type="entry name" value="PBS_lyase_HEAT"/>
</dbReference>
<keyword evidence="10" id="KW-0862">Zinc</keyword>
<dbReference type="InterPro" id="IPR027268">
    <property type="entry name" value="Peptidase_M4/M1_CTD_sf"/>
</dbReference>
<evidence type="ECO:0000256" key="12">
    <source>
        <dbReference type="SAM" id="SignalP"/>
    </source>
</evidence>
<dbReference type="GO" id="GO:0005737">
    <property type="term" value="C:cytoplasm"/>
    <property type="evidence" value="ECO:0007669"/>
    <property type="project" value="TreeGrafter"/>
</dbReference>
<evidence type="ECO:0000313" key="15">
    <source>
        <dbReference type="EMBL" id="QDU98463.1"/>
    </source>
</evidence>
<organism evidence="15 16">
    <name type="scientific">Lignipirellula cremea</name>
    <dbReference type="NCBI Taxonomy" id="2528010"/>
    <lineage>
        <taxon>Bacteria</taxon>
        <taxon>Pseudomonadati</taxon>
        <taxon>Planctomycetota</taxon>
        <taxon>Planctomycetia</taxon>
        <taxon>Pirellulales</taxon>
        <taxon>Pirellulaceae</taxon>
        <taxon>Lignipirellula</taxon>
    </lineage>
</organism>
<dbReference type="GO" id="GO:0006508">
    <property type="term" value="P:proteolysis"/>
    <property type="evidence" value="ECO:0007669"/>
    <property type="project" value="UniProtKB-KW"/>
</dbReference>
<evidence type="ECO:0000259" key="13">
    <source>
        <dbReference type="Pfam" id="PF01433"/>
    </source>
</evidence>
<dbReference type="InterPro" id="IPR042097">
    <property type="entry name" value="Aminopeptidase_N-like_N_sf"/>
</dbReference>
<keyword evidence="16" id="KW-1185">Reference proteome</keyword>
<dbReference type="EMBL" id="CP036433">
    <property type="protein sequence ID" value="QDU98463.1"/>
    <property type="molecule type" value="Genomic_DNA"/>
</dbReference>
<dbReference type="GO" id="GO:0016285">
    <property type="term" value="F:alanyl aminopeptidase activity"/>
    <property type="evidence" value="ECO:0007669"/>
    <property type="project" value="UniProtKB-EC"/>
</dbReference>
<dbReference type="InterPro" id="IPR045357">
    <property type="entry name" value="Aminopeptidase_N-like_N"/>
</dbReference>
<feature type="chain" id="PRO_5021953510" description="Aminopeptidase N" evidence="12">
    <location>
        <begin position="24"/>
        <end position="823"/>
    </location>
</feature>
<evidence type="ECO:0000259" key="14">
    <source>
        <dbReference type="Pfam" id="PF17900"/>
    </source>
</evidence>
<dbReference type="Gene3D" id="1.10.390.10">
    <property type="entry name" value="Neutral Protease Domain 2"/>
    <property type="match status" value="1"/>
</dbReference>
<evidence type="ECO:0000256" key="3">
    <source>
        <dbReference type="ARBA" id="ARBA00010136"/>
    </source>
</evidence>
<comment type="catalytic activity">
    <reaction evidence="1">
        <text>Release of an N-terminal amino acid, Xaa-|-Yaa- from a peptide, amide or arylamide. Xaa is preferably Ala, but may be most amino acids including Pro (slow action). When a terminal hydrophobic residue is followed by a prolyl residue, the two may be released as an intact Xaa-Pro dipeptide.</text>
        <dbReference type="EC" id="3.4.11.2"/>
    </reaction>
</comment>
<evidence type="ECO:0000256" key="8">
    <source>
        <dbReference type="ARBA" id="ARBA00022723"/>
    </source>
</evidence>
<dbReference type="Gene3D" id="1.25.10.10">
    <property type="entry name" value="Leucine-rich Repeat Variant"/>
    <property type="match status" value="2"/>
</dbReference>
<keyword evidence="8" id="KW-0479">Metal-binding</keyword>
<comment type="similarity">
    <text evidence="3">Belongs to the peptidase M1 family.</text>
</comment>
<dbReference type="SUPFAM" id="SSF48371">
    <property type="entry name" value="ARM repeat"/>
    <property type="match status" value="1"/>
</dbReference>
<dbReference type="InterPro" id="IPR016024">
    <property type="entry name" value="ARM-type_fold"/>
</dbReference>
<dbReference type="SUPFAM" id="SSF55486">
    <property type="entry name" value="Metalloproteases ('zincins'), catalytic domain"/>
    <property type="match status" value="1"/>
</dbReference>
<keyword evidence="9 15" id="KW-0378">Hydrolase</keyword>
<name>A0A518E332_9BACT</name>